<evidence type="ECO:0000313" key="2">
    <source>
        <dbReference type="EMBL" id="PWK62237.1"/>
    </source>
</evidence>
<keyword evidence="1" id="KW-0472">Membrane</keyword>
<evidence type="ECO:0000256" key="1">
    <source>
        <dbReference type="SAM" id="Phobius"/>
    </source>
</evidence>
<sequence length="324" mass="35070">MPGTAFTVGRVMPCRGVLRRSGPECGNVMLLPPLFIRLDPFEIAVLIGLGLGYLGLLLGLFGLGLWLLRRRPVIGVALMVAVLGWCFGPTLAANLRGAGFAALVETWQIEPDDLPVSQGRVLVLEFDGVEASYGDFNRCWNVCSALLHDADLAEVHVLILPPDAMAQGSMSIAFAALAREGRLYRITLDAPEIGMDGYRPMVVASVEMLPAVDLVILEDRYGSLVTRAWSALMPDLPRPGAIGTEPGTGALTIIDSLHVWSQWPEPGQDARPLARRLRAMHEVPQPILWPAGVADPRYYPDFGRSPYLADWLCDVGVGATCPPP</sequence>
<dbReference type="AlphaFoldDB" id="A0A316GM20"/>
<proteinExistence type="predicted"/>
<dbReference type="Proteomes" id="UP000245708">
    <property type="component" value="Unassembled WGS sequence"/>
</dbReference>
<evidence type="ECO:0000313" key="3">
    <source>
        <dbReference type="Proteomes" id="UP000245708"/>
    </source>
</evidence>
<feature type="transmembrane region" description="Helical" evidence="1">
    <location>
        <begin position="43"/>
        <end position="66"/>
    </location>
</feature>
<name>A0A316GM20_9RHOB</name>
<dbReference type="EMBL" id="QGGW01000001">
    <property type="protein sequence ID" value="PWK62237.1"/>
    <property type="molecule type" value="Genomic_DNA"/>
</dbReference>
<keyword evidence="1" id="KW-0812">Transmembrane</keyword>
<organism evidence="2 3">
    <name type="scientific">Roseicyclus mahoneyensis</name>
    <dbReference type="NCBI Taxonomy" id="164332"/>
    <lineage>
        <taxon>Bacteria</taxon>
        <taxon>Pseudomonadati</taxon>
        <taxon>Pseudomonadota</taxon>
        <taxon>Alphaproteobacteria</taxon>
        <taxon>Rhodobacterales</taxon>
        <taxon>Roseobacteraceae</taxon>
        <taxon>Roseicyclus</taxon>
    </lineage>
</organism>
<protein>
    <submittedName>
        <fullName evidence="2">Uncharacterized protein</fullName>
    </submittedName>
</protein>
<feature type="transmembrane region" description="Helical" evidence="1">
    <location>
        <begin position="73"/>
        <end position="92"/>
    </location>
</feature>
<keyword evidence="3" id="KW-1185">Reference proteome</keyword>
<accession>A0A316GM20</accession>
<reference evidence="2 3" key="1">
    <citation type="submission" date="2018-05" db="EMBL/GenBank/DDBJ databases">
        <title>Genomic Encyclopedia of Type Strains, Phase IV (KMG-IV): sequencing the most valuable type-strain genomes for metagenomic binning, comparative biology and taxonomic classification.</title>
        <authorList>
            <person name="Goeker M."/>
        </authorList>
    </citation>
    <scope>NUCLEOTIDE SEQUENCE [LARGE SCALE GENOMIC DNA]</scope>
    <source>
        <strain evidence="2 3">DSM 16097</strain>
    </source>
</reference>
<comment type="caution">
    <text evidence="2">The sequence shown here is derived from an EMBL/GenBank/DDBJ whole genome shotgun (WGS) entry which is preliminary data.</text>
</comment>
<gene>
    <name evidence="2" type="ORF">C7455_101263</name>
</gene>
<keyword evidence="1" id="KW-1133">Transmembrane helix</keyword>